<accession>A0A5E4PFA5</accession>
<protein>
    <submittedName>
        <fullName evidence="2">Uncharacterized protein</fullName>
    </submittedName>
</protein>
<dbReference type="AlphaFoldDB" id="A0A5E4PFA5"/>
<dbReference type="EMBL" id="LR699119">
    <property type="protein sequence ID" value="VVC75524.1"/>
    <property type="molecule type" value="Genomic_DNA"/>
</dbReference>
<evidence type="ECO:0000256" key="1">
    <source>
        <dbReference type="SAM" id="MobiDB-lite"/>
    </source>
</evidence>
<dbReference type="KEGG" id="asip:AQUSIP_08140"/>
<reference evidence="2 3" key="1">
    <citation type="submission" date="2019-08" db="EMBL/GenBank/DDBJ databases">
        <authorList>
            <person name="Guy L."/>
        </authorList>
    </citation>
    <scope>NUCLEOTIDE SEQUENCE [LARGE SCALE GENOMIC DNA]</scope>
    <source>
        <strain evidence="2 3">SGT-108</strain>
    </source>
</reference>
<dbReference type="RefSeq" id="WP_148338823.1">
    <property type="nucleotide sequence ID" value="NZ_LR699119.1"/>
</dbReference>
<feature type="compositionally biased region" description="Polar residues" evidence="1">
    <location>
        <begin position="313"/>
        <end position="322"/>
    </location>
</feature>
<evidence type="ECO:0000313" key="3">
    <source>
        <dbReference type="Proteomes" id="UP000324194"/>
    </source>
</evidence>
<proteinExistence type="predicted"/>
<feature type="region of interest" description="Disordered" evidence="1">
    <location>
        <begin position="298"/>
        <end position="322"/>
    </location>
</feature>
<evidence type="ECO:0000313" key="2">
    <source>
        <dbReference type="EMBL" id="VVC75524.1"/>
    </source>
</evidence>
<dbReference type="Proteomes" id="UP000324194">
    <property type="component" value="Chromosome 1"/>
</dbReference>
<name>A0A5E4PFA5_9COXI</name>
<gene>
    <name evidence="2" type="ORF">AQUSIP_08140</name>
</gene>
<sequence length="322" mass="35600">MRAQEKSERGLPLSAADIQELLKDPNSWVSKLYAECQINSAMNEYAFIRFVENTMQEEYLALAREASADQERRDRTDHLTAQPSVTPAIFDTHPAQASEIKTSLQIELNDLLAISQSSMTATQLARHHQNLTANFSNQVSAQLGPAVTLASGRQLTVPQLASPPAPSAAQVLQPNPGLANQVTSNPGMQAAFATFHTQAETGPFAVFKKYREILDANHISDLGSMDKRELMRLIDSTVKLLQNNNKPLAEQLFYNNDLSLRLFSKNLNANPLVMDVLPSLTKPPAMFAVLPTQQILAGPKFGKNRPQDEEQDNYTPSFSRRG</sequence>
<keyword evidence="3" id="KW-1185">Reference proteome</keyword>
<organism evidence="2 3">
    <name type="scientific">Aquicella siphonis</name>
    <dbReference type="NCBI Taxonomy" id="254247"/>
    <lineage>
        <taxon>Bacteria</taxon>
        <taxon>Pseudomonadati</taxon>
        <taxon>Pseudomonadota</taxon>
        <taxon>Gammaproteobacteria</taxon>
        <taxon>Legionellales</taxon>
        <taxon>Coxiellaceae</taxon>
        <taxon>Aquicella</taxon>
    </lineage>
</organism>